<dbReference type="InterPro" id="IPR028082">
    <property type="entry name" value="Peripla_BP_I"/>
</dbReference>
<evidence type="ECO:0000313" key="24">
    <source>
        <dbReference type="RefSeq" id="XP_026748816.2"/>
    </source>
</evidence>
<evidence type="ECO:0000256" key="13">
    <source>
        <dbReference type="ARBA" id="ARBA00023286"/>
    </source>
</evidence>
<feature type="domain" description="Ionotropic glutamate receptor C-terminal" evidence="21">
    <location>
        <begin position="394"/>
        <end position="759"/>
    </location>
</feature>
<keyword evidence="5 19" id="KW-0812">Transmembrane</keyword>
<dbReference type="Gene3D" id="1.10.287.70">
    <property type="match status" value="1"/>
</dbReference>
<evidence type="ECO:0000256" key="6">
    <source>
        <dbReference type="ARBA" id="ARBA00022989"/>
    </source>
</evidence>
<feature type="compositionally biased region" description="Basic and acidic residues" evidence="18">
    <location>
        <begin position="856"/>
        <end position="865"/>
    </location>
</feature>
<keyword evidence="11" id="KW-0325">Glycoprotein</keyword>
<dbReference type="InParanoid" id="A0A6J1W7Q7"/>
<dbReference type="AlphaFoldDB" id="A0A6J1W7Q7"/>
<proteinExistence type="inferred from homology"/>
<evidence type="ECO:0000256" key="7">
    <source>
        <dbReference type="ARBA" id="ARBA00023018"/>
    </source>
</evidence>
<comment type="similarity">
    <text evidence="2">Belongs to the glutamate-gated ion channel (TC 1.A.10.1) family.</text>
</comment>
<evidence type="ECO:0000256" key="3">
    <source>
        <dbReference type="ARBA" id="ARBA00022448"/>
    </source>
</evidence>
<dbReference type="PRINTS" id="PR00177">
    <property type="entry name" value="NMDARECEPTOR"/>
</dbReference>
<feature type="binding site" evidence="16">
    <location>
        <position position="650"/>
    </location>
    <ligand>
        <name>L-glutamate</name>
        <dbReference type="ChEBI" id="CHEBI:29985"/>
    </ligand>
</feature>
<evidence type="ECO:0000256" key="14">
    <source>
        <dbReference type="ARBA" id="ARBA00023303"/>
    </source>
</evidence>
<dbReference type="InterPro" id="IPR001508">
    <property type="entry name" value="Iono_Glu_rcpt_met"/>
</dbReference>
<keyword evidence="12" id="KW-0628">Postsynaptic cell membrane</keyword>
<dbReference type="PANTHER" id="PTHR18966">
    <property type="entry name" value="IONOTROPIC GLUTAMATE RECEPTOR"/>
    <property type="match status" value="1"/>
</dbReference>
<dbReference type="SUPFAM" id="SSF53850">
    <property type="entry name" value="Periplasmic binding protein-like II"/>
    <property type="match status" value="1"/>
</dbReference>
<evidence type="ECO:0000256" key="4">
    <source>
        <dbReference type="ARBA" id="ARBA00022475"/>
    </source>
</evidence>
<dbReference type="Gene3D" id="3.40.50.2300">
    <property type="match status" value="2"/>
</dbReference>
<evidence type="ECO:0000256" key="10">
    <source>
        <dbReference type="ARBA" id="ARBA00023170"/>
    </source>
</evidence>
<dbReference type="InterPro" id="IPR015683">
    <property type="entry name" value="Ionotropic_Glu_rcpt"/>
</dbReference>
<keyword evidence="17" id="KW-1015">Disulfide bond</keyword>
<keyword evidence="4" id="KW-1003">Cell membrane</keyword>
<feature type="transmembrane region" description="Helical" evidence="19">
    <location>
        <begin position="782"/>
        <end position="809"/>
    </location>
</feature>
<feature type="binding site" evidence="16">
    <location>
        <position position="478"/>
    </location>
    <ligand>
        <name>L-glutamate</name>
        <dbReference type="ChEBI" id="CHEBI:29985"/>
    </ligand>
</feature>
<evidence type="ECO:0000256" key="2">
    <source>
        <dbReference type="ARBA" id="ARBA00008685"/>
    </source>
</evidence>
<reference evidence="24" key="1">
    <citation type="submission" date="2025-08" db="UniProtKB">
        <authorList>
            <consortium name="RefSeq"/>
        </authorList>
    </citation>
    <scope>IDENTIFICATION</scope>
    <source>
        <tissue evidence="24">Whole larvae</tissue>
    </source>
</reference>
<feature type="disulfide bond" evidence="17">
    <location>
        <begin position="708"/>
        <end position="766"/>
    </location>
</feature>
<keyword evidence="7" id="KW-0770">Synapse</keyword>
<keyword evidence="6 19" id="KW-1133">Transmembrane helix</keyword>
<feature type="compositionally biased region" description="Low complexity" evidence="18">
    <location>
        <begin position="866"/>
        <end position="883"/>
    </location>
</feature>
<evidence type="ECO:0000256" key="15">
    <source>
        <dbReference type="ARBA" id="ARBA00034100"/>
    </source>
</evidence>
<evidence type="ECO:0000256" key="19">
    <source>
        <dbReference type="SAM" id="Phobius"/>
    </source>
</evidence>
<feature type="region of interest" description="Disordered" evidence="18">
    <location>
        <begin position="839"/>
        <end position="904"/>
    </location>
</feature>
<dbReference type="GeneID" id="113509641"/>
<dbReference type="Pfam" id="PF10613">
    <property type="entry name" value="Lig_chan-Glu_bd"/>
    <property type="match status" value="1"/>
</dbReference>
<name>A0A6J1W7Q7_GALME</name>
<evidence type="ECO:0000256" key="9">
    <source>
        <dbReference type="ARBA" id="ARBA00023136"/>
    </source>
</evidence>
<accession>A0A6J1W7Q7</accession>
<keyword evidence="23" id="KW-1185">Reference proteome</keyword>
<evidence type="ECO:0000256" key="16">
    <source>
        <dbReference type="PIRSR" id="PIRSR601508-1"/>
    </source>
</evidence>
<evidence type="ECO:0000256" key="8">
    <source>
        <dbReference type="ARBA" id="ARBA00023065"/>
    </source>
</evidence>
<evidence type="ECO:0000256" key="18">
    <source>
        <dbReference type="SAM" id="MobiDB-lite"/>
    </source>
</evidence>
<dbReference type="InterPro" id="IPR001320">
    <property type="entry name" value="Iontro_rcpt_C"/>
</dbReference>
<comment type="subcellular location">
    <subcellularLocation>
        <location evidence="1">Cell membrane</location>
        <topology evidence="1">Multi-pass membrane protein</topology>
    </subcellularLocation>
    <subcellularLocation>
        <location evidence="15">Postsynaptic cell membrane</location>
    </subcellularLocation>
</comment>
<evidence type="ECO:0000259" key="21">
    <source>
        <dbReference type="SMART" id="SM00079"/>
    </source>
</evidence>
<keyword evidence="10" id="KW-0675">Receptor</keyword>
<evidence type="ECO:0000259" key="22">
    <source>
        <dbReference type="SMART" id="SM00918"/>
    </source>
</evidence>
<keyword evidence="3" id="KW-0813">Transport</keyword>
<dbReference type="SMART" id="SM00918">
    <property type="entry name" value="Lig_chan-Glu_bd"/>
    <property type="match status" value="1"/>
</dbReference>
<dbReference type="Gene3D" id="3.40.190.10">
    <property type="entry name" value="Periplasmic binding protein-like II"/>
    <property type="match status" value="1"/>
</dbReference>
<evidence type="ECO:0000256" key="12">
    <source>
        <dbReference type="ARBA" id="ARBA00023257"/>
    </source>
</evidence>
<gene>
    <name evidence="24" type="primary">LOC113509641</name>
</gene>
<keyword evidence="20" id="KW-0732">Signal</keyword>
<dbReference type="InterPro" id="IPR001828">
    <property type="entry name" value="ANF_lig-bd_rcpt"/>
</dbReference>
<feature type="domain" description="Ionotropic glutamate receptor L-glutamate and glycine-binding" evidence="22">
    <location>
        <begin position="404"/>
        <end position="467"/>
    </location>
</feature>
<dbReference type="Proteomes" id="UP001652740">
    <property type="component" value="Unplaced"/>
</dbReference>
<dbReference type="SUPFAM" id="SSF53822">
    <property type="entry name" value="Periplasmic binding protein-like I"/>
    <property type="match status" value="1"/>
</dbReference>
<feature type="binding site" evidence="16">
    <location>
        <position position="483"/>
    </location>
    <ligand>
        <name>L-glutamate</name>
        <dbReference type="ChEBI" id="CHEBI:29985"/>
    </ligand>
</feature>
<dbReference type="Pfam" id="PF00060">
    <property type="entry name" value="Lig_chan"/>
    <property type="match status" value="1"/>
</dbReference>
<evidence type="ECO:0000313" key="23">
    <source>
        <dbReference type="Proteomes" id="UP001652740"/>
    </source>
</evidence>
<feature type="binding site" evidence="16">
    <location>
        <position position="696"/>
    </location>
    <ligand>
        <name>L-glutamate</name>
        <dbReference type="ChEBI" id="CHEBI:29985"/>
    </ligand>
</feature>
<dbReference type="KEGG" id="gmw:113509641"/>
<keyword evidence="8" id="KW-0406">Ion transport</keyword>
<dbReference type="Pfam" id="PF01094">
    <property type="entry name" value="ANF_receptor"/>
    <property type="match status" value="1"/>
</dbReference>
<keyword evidence="9 19" id="KW-0472">Membrane</keyword>
<organism evidence="23 24">
    <name type="scientific">Galleria mellonella</name>
    <name type="common">Greater wax moth</name>
    <dbReference type="NCBI Taxonomy" id="7137"/>
    <lineage>
        <taxon>Eukaryota</taxon>
        <taxon>Metazoa</taxon>
        <taxon>Ecdysozoa</taxon>
        <taxon>Arthropoda</taxon>
        <taxon>Hexapoda</taxon>
        <taxon>Insecta</taxon>
        <taxon>Pterygota</taxon>
        <taxon>Neoptera</taxon>
        <taxon>Endopterygota</taxon>
        <taxon>Lepidoptera</taxon>
        <taxon>Glossata</taxon>
        <taxon>Ditrysia</taxon>
        <taxon>Pyraloidea</taxon>
        <taxon>Pyralidae</taxon>
        <taxon>Galleriinae</taxon>
        <taxon>Galleria</taxon>
    </lineage>
</organism>
<protein>
    <submittedName>
        <fullName evidence="24">Glutamate receptor ionotropic, kainate 3-like</fullName>
    </submittedName>
</protein>
<dbReference type="RefSeq" id="XP_026748816.2">
    <property type="nucleotide sequence ID" value="XM_026893015.3"/>
</dbReference>
<dbReference type="GO" id="GO:0038023">
    <property type="term" value="F:signaling receptor activity"/>
    <property type="evidence" value="ECO:0007669"/>
    <property type="project" value="InterPro"/>
</dbReference>
<evidence type="ECO:0000256" key="11">
    <source>
        <dbReference type="ARBA" id="ARBA00023180"/>
    </source>
</evidence>
<feature type="transmembrane region" description="Helical" evidence="19">
    <location>
        <begin position="599"/>
        <end position="621"/>
    </location>
</feature>
<evidence type="ECO:0000256" key="1">
    <source>
        <dbReference type="ARBA" id="ARBA00004651"/>
    </source>
</evidence>
<feature type="signal peptide" evidence="20">
    <location>
        <begin position="1"/>
        <end position="17"/>
    </location>
</feature>
<dbReference type="InterPro" id="IPR019594">
    <property type="entry name" value="Glu/Gly-bd"/>
</dbReference>
<sequence>MAVKVLVLLAIVAHVCADDTPLTIGGLFYKDAEDLKIAFTKSAEQFNFTASIKEVSKKGEILDVTKNVCELATEGVLGIIDAIGGRASENIQTLCDVLELPHVVVQHNDWYSKNWSVLNMYPSPEAYNTVLQELVQEKNWENFTLLYVKGHSLMRMNSLLMMGNVTDRYTVSVRELSGDDYRDVLINAKQNGYKNFVVDCPLQYLEQLLQHAQQVGLMADEHSYIFLSPDLFTLDLNRYRHGGVNMTGFRLVDLQNNERLWQLTDIINNGTERTLESEELNTKTLLIHDAIQIFHAALKKVKVKTEALSCDNGISWRYGSTLLNFMQTNKVEGITRTLLFDGFGQRNNVTFDILELTPAGNQTVGKWNSNGLVIERPFVPNAEIGIESAMRNKSIKVLISKTQPFTYIKYTSETLEGNDRFEGFAVDLIEYLSRILGFSYEFELETDYGSINKETGKWTGMVLKLRDERADLAICDLTITTQRLSGIDFSTPFMTLGISIIFKEPRKQPPEMFSFMAVFSKEVWYYMTLIQLLLGFLMIFVGRISHKEWQNPVPCIEQPEELTNQFSFANSVWLIIGSVMQQGSEIAPIALAPRMITSVWWFFTMIMVASYVGTLVAFLTVEKDVMPFENVEQLADHKSFSYGAKNGGTTLQFFEKSSNPVFRKMHQKMISKQWLVADNDLGVALAESSSYAFFMESTSIEYYKERHCDLVQFGELLDSKSYGIGMKKGSPYKKYIDDALLQLKEKGEIQKLKDIWWKEKRGGGKCGEKVNKEEKQLSMKNMLGAFVVLGVGCCIGLLISTLDMLWAVFKRSVKYNTTFKEELIEELKFALKFSGDVKPVKRPTKSDEGSAEALAEVEKKDEVRSLRSIRSGRSTSTRMTCHSHSSRHSSGGLSIAFAKRRDYS</sequence>
<keyword evidence="13" id="KW-1071">Ligand-gated ion channel</keyword>
<evidence type="ECO:0000256" key="17">
    <source>
        <dbReference type="PIRSR" id="PIRSR601508-3"/>
    </source>
</evidence>
<evidence type="ECO:0000256" key="20">
    <source>
        <dbReference type="SAM" id="SignalP"/>
    </source>
</evidence>
<dbReference type="SMART" id="SM00079">
    <property type="entry name" value="PBPe"/>
    <property type="match status" value="1"/>
</dbReference>
<dbReference type="GO" id="GO:0045211">
    <property type="term" value="C:postsynaptic membrane"/>
    <property type="evidence" value="ECO:0007669"/>
    <property type="project" value="UniProtKB-SubCell"/>
</dbReference>
<keyword evidence="14" id="KW-0407">Ion channel</keyword>
<evidence type="ECO:0000256" key="5">
    <source>
        <dbReference type="ARBA" id="ARBA00022692"/>
    </source>
</evidence>
<feature type="transmembrane region" description="Helical" evidence="19">
    <location>
        <begin position="523"/>
        <end position="544"/>
    </location>
</feature>
<feature type="chain" id="PRO_5046572549" evidence="20">
    <location>
        <begin position="18"/>
        <end position="904"/>
    </location>
</feature>
<dbReference type="GO" id="GO:0015276">
    <property type="term" value="F:ligand-gated monoatomic ion channel activity"/>
    <property type="evidence" value="ECO:0007669"/>
    <property type="project" value="InterPro"/>
</dbReference>